<keyword evidence="2" id="KW-1133">Transmembrane helix</keyword>
<dbReference type="EMBL" id="FAUH01000015">
    <property type="protein sequence ID" value="CUU66850.1"/>
    <property type="molecule type" value="Genomic_DNA"/>
</dbReference>
<reference evidence="4" key="1">
    <citation type="submission" date="2015-11" db="EMBL/GenBank/DDBJ databases">
        <authorList>
            <person name="Dugat-Bony E."/>
        </authorList>
    </citation>
    <scope>NUCLEOTIDE SEQUENCE [LARGE SCALE GENOMIC DNA]</scope>
    <source>
        <strain evidence="4">Mu292</strain>
    </source>
</reference>
<proteinExistence type="predicted"/>
<sequence>MSETTAQPLPDLPDAEPVGHNGANVAVTERSAWTGSAGLAGTALVGGILLIVVGVLGFITGAAGLADATFPAAAGVPLMVVCVVIVVACILGLTMLRIISPGHTMVVQLEAREIVDLDPERRAAMVSNLLVVLCSDSSTQPVINTGGLYS</sequence>
<feature type="region of interest" description="Disordered" evidence="1">
    <location>
        <begin position="1"/>
        <end position="20"/>
    </location>
</feature>
<name>A0A0X2NQ33_9CORY</name>
<evidence type="ECO:0000313" key="4">
    <source>
        <dbReference type="Proteomes" id="UP000182498"/>
    </source>
</evidence>
<keyword evidence="2" id="KW-0812">Transmembrane</keyword>
<organism evidence="3 4">
    <name type="scientific">Corynebacterium variabile</name>
    <dbReference type="NCBI Taxonomy" id="1727"/>
    <lineage>
        <taxon>Bacteria</taxon>
        <taxon>Bacillati</taxon>
        <taxon>Actinomycetota</taxon>
        <taxon>Actinomycetes</taxon>
        <taxon>Mycobacteriales</taxon>
        <taxon>Corynebacteriaceae</taxon>
        <taxon>Corynebacterium</taxon>
    </lineage>
</organism>
<feature type="transmembrane region" description="Helical" evidence="2">
    <location>
        <begin position="39"/>
        <end position="66"/>
    </location>
</feature>
<keyword evidence="4" id="KW-1185">Reference proteome</keyword>
<dbReference type="PANTHER" id="PTHR43446:SF1">
    <property type="entry name" value="BAND 7 DOMAIN-CONTAINING PROTEIN"/>
    <property type="match status" value="1"/>
</dbReference>
<keyword evidence="2" id="KW-0472">Membrane</keyword>
<evidence type="ECO:0000313" key="3">
    <source>
        <dbReference type="EMBL" id="CUU66850.1"/>
    </source>
</evidence>
<protein>
    <submittedName>
        <fullName evidence="3">Uncharacterized protein</fullName>
    </submittedName>
</protein>
<evidence type="ECO:0000256" key="1">
    <source>
        <dbReference type="SAM" id="MobiDB-lite"/>
    </source>
</evidence>
<dbReference type="AlphaFoldDB" id="A0A0X2NQ33"/>
<accession>A0A0X2NQ33</accession>
<dbReference type="Proteomes" id="UP000182498">
    <property type="component" value="Unassembled WGS sequence"/>
</dbReference>
<evidence type="ECO:0000256" key="2">
    <source>
        <dbReference type="SAM" id="Phobius"/>
    </source>
</evidence>
<dbReference type="PANTHER" id="PTHR43446">
    <property type="entry name" value="MEMBRANE PROTEIN-RELATED"/>
    <property type="match status" value="1"/>
</dbReference>
<feature type="transmembrane region" description="Helical" evidence="2">
    <location>
        <begin position="72"/>
        <end position="96"/>
    </location>
</feature>
<gene>
    <name evidence="3" type="ORF">CVAR292_02197</name>
</gene>